<organism evidence="2 3">
    <name type="scientific">Bradyrhizobium erythrophlei</name>
    <dbReference type="NCBI Taxonomy" id="1437360"/>
    <lineage>
        <taxon>Bacteria</taxon>
        <taxon>Pseudomonadati</taxon>
        <taxon>Pseudomonadota</taxon>
        <taxon>Alphaproteobacteria</taxon>
        <taxon>Hyphomicrobiales</taxon>
        <taxon>Nitrobacteraceae</taxon>
        <taxon>Bradyrhizobium</taxon>
    </lineage>
</organism>
<gene>
    <name evidence="2" type="ORF">SAMN05444164_3602</name>
</gene>
<accession>A0A1H4XR06</accession>
<evidence type="ECO:0000313" key="3">
    <source>
        <dbReference type="Proteomes" id="UP000198992"/>
    </source>
</evidence>
<reference evidence="2 3" key="1">
    <citation type="submission" date="2016-10" db="EMBL/GenBank/DDBJ databases">
        <authorList>
            <person name="de Groot N.N."/>
        </authorList>
    </citation>
    <scope>NUCLEOTIDE SEQUENCE [LARGE SCALE GENOMIC DNA]</scope>
    <source>
        <strain evidence="2 3">MT12</strain>
    </source>
</reference>
<proteinExistence type="predicted"/>
<feature type="region of interest" description="Disordered" evidence="1">
    <location>
        <begin position="1"/>
        <end position="24"/>
    </location>
</feature>
<dbReference type="AlphaFoldDB" id="A0A1H4XR06"/>
<dbReference type="RefSeq" id="WP_143046701.1">
    <property type="nucleotide sequence ID" value="NZ_FNTH01000001.1"/>
</dbReference>
<evidence type="ECO:0000256" key="1">
    <source>
        <dbReference type="SAM" id="MobiDB-lite"/>
    </source>
</evidence>
<dbReference type="Proteomes" id="UP000198992">
    <property type="component" value="Unassembled WGS sequence"/>
</dbReference>
<evidence type="ECO:0000313" key="2">
    <source>
        <dbReference type="EMBL" id="SED07308.1"/>
    </source>
</evidence>
<protein>
    <submittedName>
        <fullName evidence="2">Uncharacterized protein</fullName>
    </submittedName>
</protein>
<sequence length="63" mass="7050">MTREDTAQAHPNSDLRNMTPPPAPEAAFVVPGRLVFLLQRPKYVYEGVKTRHYPAISEGENNA</sequence>
<name>A0A1H4XR06_9BRAD</name>
<dbReference type="EMBL" id="FNTH01000001">
    <property type="protein sequence ID" value="SED07308.1"/>
    <property type="molecule type" value="Genomic_DNA"/>
</dbReference>